<accession>A0ABV4XU12</accession>
<organism evidence="1 2">
    <name type="scientific">Floridaenema flaviceps BLCC-F50</name>
    <dbReference type="NCBI Taxonomy" id="3153642"/>
    <lineage>
        <taxon>Bacteria</taxon>
        <taxon>Bacillati</taxon>
        <taxon>Cyanobacteriota</taxon>
        <taxon>Cyanophyceae</taxon>
        <taxon>Oscillatoriophycideae</taxon>
        <taxon>Aerosakkonematales</taxon>
        <taxon>Aerosakkonemataceae</taxon>
        <taxon>Floridanema</taxon>
        <taxon>Floridanema flaviceps</taxon>
    </lineage>
</organism>
<reference evidence="1 2" key="1">
    <citation type="submission" date="2024-09" db="EMBL/GenBank/DDBJ databases">
        <title>Floridaenema gen nov. (Aerosakkonemataceae, Aerosakkonematales ord. nov., Cyanobacteria) from benthic tropical and subtropical fresh waters, with the description of four new species.</title>
        <authorList>
            <person name="Moretto J.A."/>
            <person name="Berthold D.E."/>
            <person name="Lefler F.W."/>
            <person name="Huang I.-S."/>
            <person name="Laughinghouse H. IV."/>
        </authorList>
    </citation>
    <scope>NUCLEOTIDE SEQUENCE [LARGE SCALE GENOMIC DNA]</scope>
    <source>
        <strain evidence="1 2">BLCC-F50</strain>
    </source>
</reference>
<dbReference type="EMBL" id="JBHFNR010000145">
    <property type="protein sequence ID" value="MFB2895161.1"/>
    <property type="molecule type" value="Genomic_DNA"/>
</dbReference>
<proteinExistence type="predicted"/>
<protein>
    <submittedName>
        <fullName evidence="1">Uncharacterized protein</fullName>
    </submittedName>
</protein>
<evidence type="ECO:0000313" key="1">
    <source>
        <dbReference type="EMBL" id="MFB2895161.1"/>
    </source>
</evidence>
<name>A0ABV4XU12_9CYAN</name>
<sequence>MNYLSAAIAAMLMNNSTEIKGEPMATATVTRKQTVTKALDRVISIEEKRRLMLIEVLREESGRELEAQARFSNGEIEFDWKEHNAQFRIDYADSTLKELLEYARRLYGLADIDAVRERRAKHKAQIRARLERNQ</sequence>
<dbReference type="Proteomes" id="UP001576784">
    <property type="component" value="Unassembled WGS sequence"/>
</dbReference>
<gene>
    <name evidence="1" type="ORF">ACE1CI_19815</name>
</gene>
<evidence type="ECO:0000313" key="2">
    <source>
        <dbReference type="Proteomes" id="UP001576784"/>
    </source>
</evidence>
<keyword evidence="2" id="KW-1185">Reference proteome</keyword>
<comment type="caution">
    <text evidence="1">The sequence shown here is derived from an EMBL/GenBank/DDBJ whole genome shotgun (WGS) entry which is preliminary data.</text>
</comment>